<dbReference type="Gene3D" id="3.40.50.300">
    <property type="entry name" value="P-loop containing nucleotide triphosphate hydrolases"/>
    <property type="match status" value="1"/>
</dbReference>
<dbReference type="InterPro" id="IPR027417">
    <property type="entry name" value="P-loop_NTPase"/>
</dbReference>
<evidence type="ECO:0000313" key="1">
    <source>
        <dbReference type="EMBL" id="OAD22207.1"/>
    </source>
</evidence>
<evidence type="ECO:0000313" key="2">
    <source>
        <dbReference type="Proteomes" id="UP000076962"/>
    </source>
</evidence>
<dbReference type="EMBL" id="LUTY01001102">
    <property type="protein sequence ID" value="OAD22207.1"/>
    <property type="molecule type" value="Genomic_DNA"/>
</dbReference>
<sequence>MLIQQHHKYKNCSFCSRKLTDENLPHCCLEFNHPIWRIKMLNNRLHLRQLSVHGFKSLDNFHSDFEPTLTICQNGAGKSTILQILLFIQAFMS</sequence>
<dbReference type="AlphaFoldDB" id="A0A176S2Q7"/>
<dbReference type="Proteomes" id="UP000076962">
    <property type="component" value="Unassembled WGS sequence"/>
</dbReference>
<comment type="caution">
    <text evidence="1">The sequence shown here is derived from an EMBL/GenBank/DDBJ whole genome shotgun (WGS) entry which is preliminary data.</text>
</comment>
<proteinExistence type="predicted"/>
<protein>
    <submittedName>
        <fullName evidence="1">Uncharacterized protein</fullName>
    </submittedName>
</protein>
<reference evidence="1 2" key="1">
    <citation type="submission" date="2016-05" db="EMBL/GenBank/DDBJ databases">
        <title>Single-cell genome of chain-forming Candidatus Thiomargarita nelsonii and comparison to other large sulfur-oxidizing bacteria.</title>
        <authorList>
            <person name="Winkel M."/>
            <person name="Salman V."/>
            <person name="Woyke T."/>
            <person name="Schulz-Vogt H."/>
            <person name="Richter M."/>
            <person name="Flood B."/>
            <person name="Bailey J."/>
            <person name="Amann R."/>
            <person name="Mussmann M."/>
        </authorList>
    </citation>
    <scope>NUCLEOTIDE SEQUENCE [LARGE SCALE GENOMIC DNA]</scope>
    <source>
        <strain evidence="1 2">THI036</strain>
    </source>
</reference>
<dbReference type="SUPFAM" id="SSF52540">
    <property type="entry name" value="P-loop containing nucleoside triphosphate hydrolases"/>
    <property type="match status" value="1"/>
</dbReference>
<name>A0A176S2Q7_9GAMM</name>
<organism evidence="1 2">
    <name type="scientific">Candidatus Thiomargarita nelsonii</name>
    <dbReference type="NCBI Taxonomy" id="1003181"/>
    <lineage>
        <taxon>Bacteria</taxon>
        <taxon>Pseudomonadati</taxon>
        <taxon>Pseudomonadota</taxon>
        <taxon>Gammaproteobacteria</taxon>
        <taxon>Thiotrichales</taxon>
        <taxon>Thiotrichaceae</taxon>
        <taxon>Thiomargarita</taxon>
    </lineage>
</organism>
<accession>A0A176S2Q7</accession>
<gene>
    <name evidence="1" type="ORF">THIOM_001997</name>
</gene>
<keyword evidence="2" id="KW-1185">Reference proteome</keyword>